<dbReference type="SUPFAM" id="SSF52833">
    <property type="entry name" value="Thioredoxin-like"/>
    <property type="match status" value="1"/>
</dbReference>
<dbReference type="AlphaFoldDB" id="A0A1I2CHL8"/>
<dbReference type="CDD" id="cd02966">
    <property type="entry name" value="TlpA_like_family"/>
    <property type="match status" value="1"/>
</dbReference>
<dbReference type="PANTHER" id="PTHR42852:SF13">
    <property type="entry name" value="PROTEIN DIPZ"/>
    <property type="match status" value="1"/>
</dbReference>
<dbReference type="InterPro" id="IPR036249">
    <property type="entry name" value="Thioredoxin-like_sf"/>
</dbReference>
<protein>
    <submittedName>
        <fullName evidence="2">Thiol-disulfide isomerase or thioredoxin</fullName>
    </submittedName>
</protein>
<dbReference type="InterPro" id="IPR013740">
    <property type="entry name" value="Redoxin"/>
</dbReference>
<dbReference type="Proteomes" id="UP000199400">
    <property type="component" value="Unassembled WGS sequence"/>
</dbReference>
<evidence type="ECO:0000313" key="3">
    <source>
        <dbReference type="Proteomes" id="UP000199400"/>
    </source>
</evidence>
<dbReference type="PANTHER" id="PTHR42852">
    <property type="entry name" value="THIOL:DISULFIDE INTERCHANGE PROTEIN DSBE"/>
    <property type="match status" value="1"/>
</dbReference>
<dbReference type="EMBL" id="FOMX01000017">
    <property type="protein sequence ID" value="SFE67642.1"/>
    <property type="molecule type" value="Genomic_DNA"/>
</dbReference>
<sequence length="194" mass="20411">MTLMAAALVAGAAGCGPESSGGAAPSRSRVDAVQAAAPVQVDPKAFCEAWHEADAAPALSLPPLSAPPPTASGRSRWINVWATWCKPCIEELPRLAKWRDELRGKADFELVFLSADGDPAAVQTFARAHPEVVGSLELQSADALQPWAAKIGVPGQAVLPIHVFVDGKDRVRCVRTAGIGEDDRTAVEQLLMSL</sequence>
<dbReference type="Pfam" id="PF08534">
    <property type="entry name" value="Redoxin"/>
    <property type="match status" value="1"/>
</dbReference>
<organism evidence="2 3">
    <name type="scientific">Nannocystis exedens</name>
    <dbReference type="NCBI Taxonomy" id="54"/>
    <lineage>
        <taxon>Bacteria</taxon>
        <taxon>Pseudomonadati</taxon>
        <taxon>Myxococcota</taxon>
        <taxon>Polyangia</taxon>
        <taxon>Nannocystales</taxon>
        <taxon>Nannocystaceae</taxon>
        <taxon>Nannocystis</taxon>
    </lineage>
</organism>
<dbReference type="InterPro" id="IPR013766">
    <property type="entry name" value="Thioredoxin_domain"/>
</dbReference>
<evidence type="ECO:0000313" key="2">
    <source>
        <dbReference type="EMBL" id="SFE67642.1"/>
    </source>
</evidence>
<gene>
    <name evidence="2" type="ORF">SAMN02745121_05141</name>
</gene>
<keyword evidence="2" id="KW-0413">Isomerase</keyword>
<accession>A0A1I2CHL8</accession>
<dbReference type="STRING" id="54.SAMN02745121_05141"/>
<dbReference type="GO" id="GO:0016853">
    <property type="term" value="F:isomerase activity"/>
    <property type="evidence" value="ECO:0007669"/>
    <property type="project" value="UniProtKB-KW"/>
</dbReference>
<feature type="domain" description="Thioredoxin" evidence="1">
    <location>
        <begin position="50"/>
        <end position="194"/>
    </location>
</feature>
<dbReference type="InterPro" id="IPR050553">
    <property type="entry name" value="Thioredoxin_ResA/DsbE_sf"/>
</dbReference>
<proteinExistence type="predicted"/>
<evidence type="ECO:0000259" key="1">
    <source>
        <dbReference type="PROSITE" id="PS51352"/>
    </source>
</evidence>
<dbReference type="PROSITE" id="PS51352">
    <property type="entry name" value="THIOREDOXIN_2"/>
    <property type="match status" value="1"/>
</dbReference>
<dbReference type="Gene3D" id="3.40.30.10">
    <property type="entry name" value="Glutaredoxin"/>
    <property type="match status" value="1"/>
</dbReference>
<keyword evidence="3" id="KW-1185">Reference proteome</keyword>
<dbReference type="GO" id="GO:0016491">
    <property type="term" value="F:oxidoreductase activity"/>
    <property type="evidence" value="ECO:0007669"/>
    <property type="project" value="InterPro"/>
</dbReference>
<name>A0A1I2CHL8_9BACT</name>
<reference evidence="3" key="1">
    <citation type="submission" date="2016-10" db="EMBL/GenBank/DDBJ databases">
        <authorList>
            <person name="Varghese N."/>
            <person name="Submissions S."/>
        </authorList>
    </citation>
    <scope>NUCLEOTIDE SEQUENCE [LARGE SCALE GENOMIC DNA]</scope>
    <source>
        <strain evidence="3">ATCC 25963</strain>
    </source>
</reference>